<dbReference type="InterPro" id="IPR011152">
    <property type="entry name" value="Pesterase_MJ0912"/>
</dbReference>
<evidence type="ECO:0000256" key="1">
    <source>
        <dbReference type="ARBA" id="ARBA00008950"/>
    </source>
</evidence>
<dbReference type="RefSeq" id="WP_244407876.1">
    <property type="nucleotide sequence ID" value="NZ_AP025637.1"/>
</dbReference>
<proteinExistence type="inferred from homology"/>
<comment type="similarity">
    <text evidence="1">Belongs to the metallophosphoesterase superfamily. YfcE family.</text>
</comment>
<dbReference type="Proteomes" id="UP000831327">
    <property type="component" value="Chromosome"/>
</dbReference>
<evidence type="ECO:0000259" key="2">
    <source>
        <dbReference type="Pfam" id="PF12850"/>
    </source>
</evidence>
<dbReference type="InterPro" id="IPR050126">
    <property type="entry name" value="Ap4A_hydrolase"/>
</dbReference>
<dbReference type="CDD" id="cd00838">
    <property type="entry name" value="MPP_superfamily"/>
    <property type="match status" value="1"/>
</dbReference>
<dbReference type="PANTHER" id="PTHR42850">
    <property type="entry name" value="METALLOPHOSPHOESTERASE"/>
    <property type="match status" value="1"/>
</dbReference>
<dbReference type="PANTHER" id="PTHR42850:SF2">
    <property type="entry name" value="BLL5683 PROTEIN"/>
    <property type="match status" value="1"/>
</dbReference>
<dbReference type="InterPro" id="IPR024654">
    <property type="entry name" value="Calcineurin-like_PHP_lpxH"/>
</dbReference>
<dbReference type="SUPFAM" id="SSF56300">
    <property type="entry name" value="Metallo-dependent phosphatases"/>
    <property type="match status" value="1"/>
</dbReference>
<feature type="domain" description="Calcineurin-like phosphoesterase" evidence="2">
    <location>
        <begin position="1"/>
        <end position="184"/>
    </location>
</feature>
<keyword evidence="4" id="KW-1185">Reference proteome</keyword>
<gene>
    <name evidence="3" type="ORF">Rmf_35890</name>
</gene>
<dbReference type="Gene3D" id="3.60.21.10">
    <property type="match status" value="1"/>
</dbReference>
<dbReference type="Pfam" id="PF12850">
    <property type="entry name" value="Metallophos_2"/>
    <property type="match status" value="1"/>
</dbReference>
<accession>A0ABM7Y6V9</accession>
<name>A0ABM7Y6V9_9PROT</name>
<reference evidence="3 4" key="1">
    <citation type="journal article" date="2016" name="Microbes Environ.">
        <title>Phylogenetically diverse aerobic anoxygenic phototrophic bacteria isolated from epilithic biofilms in Tama river, Japan.</title>
        <authorList>
            <person name="Hirose S."/>
            <person name="Matsuura K."/>
            <person name="Haruta S."/>
        </authorList>
    </citation>
    <scope>NUCLEOTIDE SEQUENCE [LARGE SCALE GENOMIC DNA]</scope>
    <source>
        <strain evidence="3 4">S08</strain>
    </source>
</reference>
<dbReference type="PIRSF" id="PIRSF000883">
    <property type="entry name" value="Pesterase_MJ0912"/>
    <property type="match status" value="1"/>
</dbReference>
<evidence type="ECO:0000313" key="3">
    <source>
        <dbReference type="EMBL" id="BDG73660.1"/>
    </source>
</evidence>
<dbReference type="InterPro" id="IPR029052">
    <property type="entry name" value="Metallo-depent_PP-like"/>
</dbReference>
<sequence length="245" mass="25930">MRLAVLSDIHGNLAALDAVLADLETRAVDGVVNLGDCVTGPLWPRETFARLVALDLPTVRGNHDRWILDRPEADLTPAGRFARDALQPPERAWLHALPATLEVAPEILAVHGTPADDSTYLLEDQQDGRLVPAPRATVAARLGDAARPGVVLCGHSHRQALVQGPGGAVILNPGSVGCPAFADSPAAPGLEHRSPHARYAILTRRHGRWGAELLAIDYDWDAAAARAAANGRPDWAVMLATGTVG</sequence>
<dbReference type="EMBL" id="AP025637">
    <property type="protein sequence ID" value="BDG73660.1"/>
    <property type="molecule type" value="Genomic_DNA"/>
</dbReference>
<evidence type="ECO:0000313" key="4">
    <source>
        <dbReference type="Proteomes" id="UP000831327"/>
    </source>
</evidence>
<protein>
    <submittedName>
        <fullName evidence="3">Metallophosphoesterase</fullName>
    </submittedName>
</protein>
<organism evidence="3 4">
    <name type="scientific">Roseomonas fluvialis</name>
    <dbReference type="NCBI Taxonomy" id="1750527"/>
    <lineage>
        <taxon>Bacteria</taxon>
        <taxon>Pseudomonadati</taxon>
        <taxon>Pseudomonadota</taxon>
        <taxon>Alphaproteobacteria</taxon>
        <taxon>Acetobacterales</taxon>
        <taxon>Roseomonadaceae</taxon>
        <taxon>Roseomonas</taxon>
    </lineage>
</organism>